<dbReference type="Proteomes" id="UP000307000">
    <property type="component" value="Chromosome"/>
</dbReference>
<accession>A0A5B7WYC1</accession>
<dbReference type="AlphaFoldDB" id="A0A5B7WYC1"/>
<name>A0A5B7WYC1_9MICC</name>
<evidence type="ECO:0000313" key="2">
    <source>
        <dbReference type="Proteomes" id="UP000307000"/>
    </source>
</evidence>
<keyword evidence="2" id="KW-1185">Reference proteome</keyword>
<sequence>MQFVLEPQERLTQLVFGKWRQGIVDQAHGCVCESAIDAAVVVSTHYSPRHVRNFFSQIQATKRFTVHHHLVAGGIEGNYRCIRPSRGQVLAAIGSQHRFIPSGSAYPAAGVGGSCLNAVNDFLPGLRILELKVRVSGHRTGGKMQVTIIDAGQDCPTLCIDDPRRSIGQLQQFVTTGGGDSAIAHRNRARPSGHLRSVCPRVKTELRYNSSVHDQLCRHAVASLVILANEM</sequence>
<organism evidence="1 2">
    <name type="scientific">Glutamicibacter creatinolyticus</name>
    <dbReference type="NCBI Taxonomy" id="162496"/>
    <lineage>
        <taxon>Bacteria</taxon>
        <taxon>Bacillati</taxon>
        <taxon>Actinomycetota</taxon>
        <taxon>Actinomycetes</taxon>
        <taxon>Micrococcales</taxon>
        <taxon>Micrococcaceae</taxon>
        <taxon>Glutamicibacter</taxon>
    </lineage>
</organism>
<reference evidence="1 2" key="1">
    <citation type="submission" date="2018-12" db="EMBL/GenBank/DDBJ databases">
        <title>Complete Genome Sequence of Glutamicibacter creatinolyticus strain LGCM259,isolated from an abscess of a 12-year-old mare in Italy.</title>
        <authorList>
            <person name="Santos R.G."/>
            <person name="Silva A.L."/>
            <person name="Seyffert N."/>
            <person name="Castro T.L.P."/>
            <person name="Attili A.R."/>
            <person name="Rifici C."/>
            <person name="Mazzullo G."/>
            <person name="Brenig B."/>
            <person name="Venanzi F."/>
            <person name="Azevedo V."/>
        </authorList>
    </citation>
    <scope>NUCLEOTIDE SEQUENCE [LARGE SCALE GENOMIC DNA]</scope>
    <source>
        <strain evidence="1 2">LGCM 259</strain>
    </source>
</reference>
<gene>
    <name evidence="1" type="ORF">GcLGCM259_2456</name>
</gene>
<protein>
    <submittedName>
        <fullName evidence="1">Uncharacterized protein</fullName>
    </submittedName>
</protein>
<evidence type="ECO:0000313" key="1">
    <source>
        <dbReference type="EMBL" id="QCY48163.1"/>
    </source>
</evidence>
<dbReference type="KEGG" id="gcr:GcLGCM259_2456"/>
<dbReference type="EMBL" id="CP034412">
    <property type="protein sequence ID" value="QCY48163.1"/>
    <property type="molecule type" value="Genomic_DNA"/>
</dbReference>
<proteinExistence type="predicted"/>